<dbReference type="CDD" id="cd16988">
    <property type="entry name" value="ANTH_N_YAP180"/>
    <property type="match status" value="1"/>
</dbReference>
<dbReference type="Proteomes" id="UP001396898">
    <property type="component" value="Unassembled WGS sequence"/>
</dbReference>
<accession>A0ABR1R2R7</accession>
<dbReference type="Pfam" id="PF07651">
    <property type="entry name" value="ANTH"/>
    <property type="match status" value="1"/>
</dbReference>
<feature type="compositionally biased region" description="Polar residues" evidence="1">
    <location>
        <begin position="615"/>
        <end position="633"/>
    </location>
</feature>
<evidence type="ECO:0000256" key="1">
    <source>
        <dbReference type="SAM" id="MobiDB-lite"/>
    </source>
</evidence>
<feature type="region of interest" description="Disordered" evidence="1">
    <location>
        <begin position="458"/>
        <end position="633"/>
    </location>
</feature>
<keyword evidence="4" id="KW-1185">Reference proteome</keyword>
<dbReference type="PROSITE" id="PS50942">
    <property type="entry name" value="ENTH"/>
    <property type="match status" value="1"/>
</dbReference>
<dbReference type="InterPro" id="IPR014712">
    <property type="entry name" value="ANTH_dom_sf"/>
</dbReference>
<feature type="compositionally biased region" description="Low complexity" evidence="1">
    <location>
        <begin position="298"/>
        <end position="331"/>
    </location>
</feature>
<evidence type="ECO:0000313" key="4">
    <source>
        <dbReference type="Proteomes" id="UP001396898"/>
    </source>
</evidence>
<feature type="region of interest" description="Disordered" evidence="1">
    <location>
        <begin position="288"/>
        <end position="338"/>
    </location>
</feature>
<dbReference type="PANTHER" id="PTHR22951:SF5">
    <property type="entry name" value="PHOSPHATIDYLINOSITOL-BINDING CLATHRIN ASSEMBLY PROTEIN LAP"/>
    <property type="match status" value="1"/>
</dbReference>
<dbReference type="EMBL" id="JAQQWI010000022">
    <property type="protein sequence ID" value="KAK7996063.1"/>
    <property type="molecule type" value="Genomic_DNA"/>
</dbReference>
<comment type="caution">
    <text evidence="3">The sequence shown here is derived from an EMBL/GenBank/DDBJ whole genome shotgun (WGS) entry which is preliminary data.</text>
</comment>
<dbReference type="SUPFAM" id="SSF48464">
    <property type="entry name" value="ENTH/VHS domain"/>
    <property type="match status" value="1"/>
</dbReference>
<dbReference type="SUPFAM" id="SSF89009">
    <property type="entry name" value="GAT-like domain"/>
    <property type="match status" value="1"/>
</dbReference>
<sequence>MASSYEKSVRGATKVKNAPPKTKYIEHILIATHAGEHAVAEVFRALETRIEIPTWTVVFKALITIHLMIREGALKPNATHRGLFNNITVTKGQLQGRNIFNYAKYISERAKVYHDSKAYQDSKSRRDPEERPGIDWVRPEEEHRLDNTTVGGGLLRKTEMVQRLLTALLNCDILDEAESEISVTAFRLLVLDLLSLFQVLNQAMINLLGHFFEMSKPDAERAMEIYRTFTRQTDYVVQYLSVARQYEHHTRVEVPKLKHAPVNLGRQLEEYLKDPDFEVHRSQYIAETQAKKNGGGSSSSASKSGAKASTASSSFPEASTKGSASATTKAAEPSKGADQDLIDFFDSIEQNQTTMAVNPQQHAAQMDPANQWPSNGPMMGQPTGQMPGANGFAPQQTGFANNSPFQQQNMNAYNMPQQVPQQMPQQMQPNYTGAPFGGFSQQQQQPFNSGLGSIPQDSVASFQTGNFQSNNSLSPQMQTGLQPGQQITNPFRASMLMANPTGMSNNASMQFPSTTSPPPATQLNRQSTNPFARPATSSNNSPFAQIRPMQTGTNPFARNFSPQPQAQDQRPQTSGALMPQPTGSTNPFRHGAFTNHQTGTGWQHGQQVMGGGLDQLQTTPVFPRPTTSTPWQG</sequence>
<protein>
    <submittedName>
        <fullName evidence="3">ANTH domain-containing protein</fullName>
    </submittedName>
</protein>
<dbReference type="PANTHER" id="PTHR22951">
    <property type="entry name" value="CLATHRIN ASSEMBLY PROTEIN"/>
    <property type="match status" value="1"/>
</dbReference>
<name>A0ABR1R2R7_9PEZI</name>
<dbReference type="InterPro" id="IPR013809">
    <property type="entry name" value="ENTH"/>
</dbReference>
<evidence type="ECO:0000313" key="3">
    <source>
        <dbReference type="EMBL" id="KAK7996063.1"/>
    </source>
</evidence>
<feature type="domain" description="ENTH" evidence="2">
    <location>
        <begin position="1"/>
        <end position="127"/>
    </location>
</feature>
<dbReference type="InterPro" id="IPR008942">
    <property type="entry name" value="ENTH_VHS"/>
</dbReference>
<dbReference type="Gene3D" id="1.20.58.150">
    <property type="entry name" value="ANTH domain"/>
    <property type="match status" value="1"/>
</dbReference>
<feature type="compositionally biased region" description="Low complexity" evidence="1">
    <location>
        <begin position="596"/>
        <end position="607"/>
    </location>
</feature>
<feature type="compositionally biased region" description="Polar residues" evidence="1">
    <location>
        <begin position="521"/>
        <end position="587"/>
    </location>
</feature>
<reference evidence="3 4" key="1">
    <citation type="submission" date="2023-01" db="EMBL/GenBank/DDBJ databases">
        <title>Analysis of 21 Apiospora genomes using comparative genomics revels a genus with tremendous synthesis potential of carbohydrate active enzymes and secondary metabolites.</title>
        <authorList>
            <person name="Sorensen T."/>
        </authorList>
    </citation>
    <scope>NUCLEOTIDE SEQUENCE [LARGE SCALE GENOMIC DNA]</scope>
    <source>
        <strain evidence="3 4">CBS 20057</strain>
    </source>
</reference>
<dbReference type="InterPro" id="IPR011417">
    <property type="entry name" value="ANTH_dom"/>
</dbReference>
<evidence type="ECO:0000259" key="2">
    <source>
        <dbReference type="PROSITE" id="PS50942"/>
    </source>
</evidence>
<dbReference type="Gene3D" id="1.25.40.90">
    <property type="match status" value="1"/>
</dbReference>
<feature type="compositionally biased region" description="Polar residues" evidence="1">
    <location>
        <begin position="501"/>
        <end position="514"/>
    </location>
</feature>
<feature type="compositionally biased region" description="Polar residues" evidence="1">
    <location>
        <begin position="458"/>
        <end position="491"/>
    </location>
</feature>
<dbReference type="SMART" id="SM00273">
    <property type="entry name" value="ENTH"/>
    <property type="match status" value="1"/>
</dbReference>
<proteinExistence type="predicted"/>
<gene>
    <name evidence="3" type="ORF">PG991_015530</name>
</gene>
<organism evidence="3 4">
    <name type="scientific">Apiospora marii</name>
    <dbReference type="NCBI Taxonomy" id="335849"/>
    <lineage>
        <taxon>Eukaryota</taxon>
        <taxon>Fungi</taxon>
        <taxon>Dikarya</taxon>
        <taxon>Ascomycota</taxon>
        <taxon>Pezizomycotina</taxon>
        <taxon>Sordariomycetes</taxon>
        <taxon>Xylariomycetidae</taxon>
        <taxon>Amphisphaeriales</taxon>
        <taxon>Apiosporaceae</taxon>
        <taxon>Apiospora</taxon>
    </lineage>
</organism>
<dbReference type="InterPro" id="IPR045192">
    <property type="entry name" value="AP180-like"/>
</dbReference>